<feature type="domain" description="Multidrug resistance protein MdtA-like barrel-sandwich hybrid" evidence="2">
    <location>
        <begin position="3"/>
        <end position="42"/>
    </location>
</feature>
<reference evidence="3 4" key="1">
    <citation type="submission" date="2019-02" db="EMBL/GenBank/DDBJ databases">
        <title>Comparative genomic analysis of the Hafnia genus genomes.</title>
        <authorList>
            <person name="Zhiqiu Y."/>
            <person name="Chao Y."/>
            <person name="Yuhui D."/>
            <person name="Di H."/>
            <person name="Bin L."/>
        </authorList>
    </citation>
    <scope>NUCLEOTIDE SEQUENCE [LARGE SCALE GENOMIC DNA]</scope>
    <source>
        <strain evidence="3 4">PCM_1194</strain>
    </source>
</reference>
<dbReference type="Pfam" id="PF25917">
    <property type="entry name" value="BSH_RND"/>
    <property type="match status" value="1"/>
</dbReference>
<dbReference type="AlphaFoldDB" id="A0A4Q9EYS2"/>
<gene>
    <name evidence="3" type="ORF">EYY89_00555</name>
</gene>
<dbReference type="Proteomes" id="UP000293380">
    <property type="component" value="Unassembled WGS sequence"/>
</dbReference>
<protein>
    <recommendedName>
        <fullName evidence="2">Multidrug resistance protein MdtA-like barrel-sandwich hybrid domain-containing protein</fullName>
    </recommendedName>
</protein>
<dbReference type="Gene3D" id="2.40.50.100">
    <property type="match status" value="1"/>
</dbReference>
<proteinExistence type="inferred from homology"/>
<evidence type="ECO:0000259" key="2">
    <source>
        <dbReference type="Pfam" id="PF25917"/>
    </source>
</evidence>
<organism evidence="3 4">
    <name type="scientific">Hafnia paralvei</name>
    <dbReference type="NCBI Taxonomy" id="546367"/>
    <lineage>
        <taxon>Bacteria</taxon>
        <taxon>Pseudomonadati</taxon>
        <taxon>Pseudomonadota</taxon>
        <taxon>Gammaproteobacteria</taxon>
        <taxon>Enterobacterales</taxon>
        <taxon>Hafniaceae</taxon>
        <taxon>Hafnia</taxon>
    </lineage>
</organism>
<sequence>MRRVAEVRPQVGGIILKRHFVAESNIIAEALLYQIDPVPYHANYGIPYAFSVFPTAHLSTFFEGKC</sequence>
<comment type="caution">
    <text evidence="3">The sequence shown here is derived from an EMBL/GenBank/DDBJ whole genome shotgun (WGS) entry which is preliminary data.</text>
</comment>
<name>A0A4Q9EYS2_9GAMM</name>
<evidence type="ECO:0000313" key="4">
    <source>
        <dbReference type="Proteomes" id="UP000293380"/>
    </source>
</evidence>
<dbReference type="SUPFAM" id="SSF111369">
    <property type="entry name" value="HlyD-like secretion proteins"/>
    <property type="match status" value="1"/>
</dbReference>
<evidence type="ECO:0000256" key="1">
    <source>
        <dbReference type="ARBA" id="ARBA00009477"/>
    </source>
</evidence>
<comment type="similarity">
    <text evidence="1">Belongs to the membrane fusion protein (MFP) (TC 8.A.1) family.</text>
</comment>
<dbReference type="InterPro" id="IPR058625">
    <property type="entry name" value="MdtA-like_BSH"/>
</dbReference>
<accession>A0A4Q9EYS2</accession>
<dbReference type="EMBL" id="SITD01000014">
    <property type="protein sequence ID" value="TBM32966.1"/>
    <property type="molecule type" value="Genomic_DNA"/>
</dbReference>
<evidence type="ECO:0000313" key="3">
    <source>
        <dbReference type="EMBL" id="TBM32966.1"/>
    </source>
</evidence>